<comment type="caution">
    <text evidence="2">The sequence shown here is derived from an EMBL/GenBank/DDBJ whole genome shotgun (WGS) entry which is preliminary data.</text>
</comment>
<name>A0A8J5MHF9_9STRA</name>
<organism evidence="2 3">
    <name type="scientific">Phytophthora aleatoria</name>
    <dbReference type="NCBI Taxonomy" id="2496075"/>
    <lineage>
        <taxon>Eukaryota</taxon>
        <taxon>Sar</taxon>
        <taxon>Stramenopiles</taxon>
        <taxon>Oomycota</taxon>
        <taxon>Peronosporomycetes</taxon>
        <taxon>Peronosporales</taxon>
        <taxon>Peronosporaceae</taxon>
        <taxon>Phytophthora</taxon>
    </lineage>
</organism>
<protein>
    <submittedName>
        <fullName evidence="2">Uncharacterized protein</fullName>
    </submittedName>
</protein>
<reference evidence="2" key="1">
    <citation type="submission" date="2021-01" db="EMBL/GenBank/DDBJ databases">
        <title>Phytophthora aleatoria, a newly-described species from Pinus radiata is distinct from Phytophthora cactorum isolates based on comparative genomics.</title>
        <authorList>
            <person name="Mcdougal R."/>
            <person name="Panda P."/>
            <person name="Williams N."/>
            <person name="Studholme D.J."/>
        </authorList>
    </citation>
    <scope>NUCLEOTIDE SEQUENCE</scope>
    <source>
        <strain evidence="2">NZFS 4037</strain>
    </source>
</reference>
<accession>A0A8J5MHF9</accession>
<gene>
    <name evidence="2" type="ORF">JG688_00003697</name>
</gene>
<evidence type="ECO:0000313" key="2">
    <source>
        <dbReference type="EMBL" id="KAG6973048.1"/>
    </source>
</evidence>
<dbReference type="EMBL" id="JAENGY010000119">
    <property type="protein sequence ID" value="KAG6973048.1"/>
    <property type="molecule type" value="Genomic_DNA"/>
</dbReference>
<dbReference type="Proteomes" id="UP000709295">
    <property type="component" value="Unassembled WGS sequence"/>
</dbReference>
<dbReference type="AlphaFoldDB" id="A0A8J5MHF9"/>
<proteinExistence type="predicted"/>
<evidence type="ECO:0000313" key="3">
    <source>
        <dbReference type="Proteomes" id="UP000709295"/>
    </source>
</evidence>
<sequence length="49" mass="5822">MLTHDSMCWPARSIETKPLWREKGPWTNTIWRVDDEKPPSVDPTAQTRR</sequence>
<evidence type="ECO:0000256" key="1">
    <source>
        <dbReference type="SAM" id="MobiDB-lite"/>
    </source>
</evidence>
<keyword evidence="3" id="KW-1185">Reference proteome</keyword>
<feature type="region of interest" description="Disordered" evidence="1">
    <location>
        <begin position="30"/>
        <end position="49"/>
    </location>
</feature>